<protein>
    <submittedName>
        <fullName evidence="1">Uncharacterized protein</fullName>
    </submittedName>
</protein>
<dbReference type="Proteomes" id="UP000805193">
    <property type="component" value="Unassembled WGS sequence"/>
</dbReference>
<dbReference type="EMBL" id="JABSTQ010009234">
    <property type="protein sequence ID" value="KAG0431350.1"/>
    <property type="molecule type" value="Genomic_DNA"/>
</dbReference>
<reference evidence="1 2" key="1">
    <citation type="journal article" date="2020" name="Cell">
        <title>Large-Scale Comparative Analyses of Tick Genomes Elucidate Their Genetic Diversity and Vector Capacities.</title>
        <authorList>
            <consortium name="Tick Genome and Microbiome Consortium (TIGMIC)"/>
            <person name="Jia N."/>
            <person name="Wang J."/>
            <person name="Shi W."/>
            <person name="Du L."/>
            <person name="Sun Y."/>
            <person name="Zhan W."/>
            <person name="Jiang J.F."/>
            <person name="Wang Q."/>
            <person name="Zhang B."/>
            <person name="Ji P."/>
            <person name="Bell-Sakyi L."/>
            <person name="Cui X.M."/>
            <person name="Yuan T.T."/>
            <person name="Jiang B.G."/>
            <person name="Yang W.F."/>
            <person name="Lam T.T."/>
            <person name="Chang Q.C."/>
            <person name="Ding S.J."/>
            <person name="Wang X.J."/>
            <person name="Zhu J.G."/>
            <person name="Ruan X.D."/>
            <person name="Zhao L."/>
            <person name="Wei J.T."/>
            <person name="Ye R.Z."/>
            <person name="Que T.C."/>
            <person name="Du C.H."/>
            <person name="Zhou Y.H."/>
            <person name="Cheng J.X."/>
            <person name="Dai P.F."/>
            <person name="Guo W.B."/>
            <person name="Han X.H."/>
            <person name="Huang E.J."/>
            <person name="Li L.F."/>
            <person name="Wei W."/>
            <person name="Gao Y.C."/>
            <person name="Liu J.Z."/>
            <person name="Shao H.Z."/>
            <person name="Wang X."/>
            <person name="Wang C.C."/>
            <person name="Yang T.C."/>
            <person name="Huo Q.B."/>
            <person name="Li W."/>
            <person name="Chen H.Y."/>
            <person name="Chen S.E."/>
            <person name="Zhou L.G."/>
            <person name="Ni X.B."/>
            <person name="Tian J.H."/>
            <person name="Sheng Y."/>
            <person name="Liu T."/>
            <person name="Pan Y.S."/>
            <person name="Xia L.Y."/>
            <person name="Li J."/>
            <person name="Zhao F."/>
            <person name="Cao W.C."/>
        </authorList>
    </citation>
    <scope>NUCLEOTIDE SEQUENCE [LARGE SCALE GENOMIC DNA]</scope>
    <source>
        <strain evidence="1">Iper-2018</strain>
    </source>
</reference>
<evidence type="ECO:0000313" key="1">
    <source>
        <dbReference type="EMBL" id="KAG0431350.1"/>
    </source>
</evidence>
<organism evidence="1 2">
    <name type="scientific">Ixodes persulcatus</name>
    <name type="common">Taiga tick</name>
    <dbReference type="NCBI Taxonomy" id="34615"/>
    <lineage>
        <taxon>Eukaryota</taxon>
        <taxon>Metazoa</taxon>
        <taxon>Ecdysozoa</taxon>
        <taxon>Arthropoda</taxon>
        <taxon>Chelicerata</taxon>
        <taxon>Arachnida</taxon>
        <taxon>Acari</taxon>
        <taxon>Parasitiformes</taxon>
        <taxon>Ixodida</taxon>
        <taxon>Ixodoidea</taxon>
        <taxon>Ixodidae</taxon>
        <taxon>Ixodinae</taxon>
        <taxon>Ixodes</taxon>
    </lineage>
</organism>
<sequence length="497" mass="54249">MRPQLLPFLAAVLLSLCWTSAEHKDVFLETDRSYKYDLPSPGKPGANSNCTGKCVHVFMGLLCDFVDDNADCGEQFLRCCVGGIFSRGFTRKSGTSVDMMDDSPTEPQIPNDVTTPSPSNDDHPVADPPPPKEPKPTQPTSPEKGSADQETLTAMESLQSPQIESPLPEPAASSTASTSNSGWIPFHQAYQPVNKQKVAENHHNNSSEFTPMRGVFQNNNQEPRDPNVCGVRGVKNRTNHPQRQGGKEARPGEWCWHAAIVNRKNQYICNGALISAQWVLTAADCVLNHTNATENIYVRLGYTDIMSPYNPPGAQTKTVAKAYIHHSFNKDTLANNIALLKLKDIVELNGAVCVVCLPHKQNLALEQTSEKDDCVATGYGSSGKEDDLTYNYPRLKEASVAILRYSDGCRSSEPRARQLELAMDVTGSYFCAGHGDVEEDCRGDPGRLLVCPNGDYFEISGIASQGLSCGGPDALALYTNVSSYSGWINQIANVNRF</sequence>
<evidence type="ECO:0000313" key="2">
    <source>
        <dbReference type="Proteomes" id="UP000805193"/>
    </source>
</evidence>
<accession>A0AC60QBC7</accession>
<gene>
    <name evidence="1" type="ORF">HPB47_021867</name>
</gene>
<comment type="caution">
    <text evidence="1">The sequence shown here is derived from an EMBL/GenBank/DDBJ whole genome shotgun (WGS) entry which is preliminary data.</text>
</comment>
<keyword evidence="2" id="KW-1185">Reference proteome</keyword>
<name>A0AC60QBC7_IXOPE</name>
<proteinExistence type="predicted"/>